<dbReference type="Gene3D" id="3.30.870.10">
    <property type="entry name" value="Endonuclease Chain A"/>
    <property type="match status" value="3"/>
</dbReference>
<evidence type="ECO:0000256" key="3">
    <source>
        <dbReference type="ARBA" id="ARBA00022737"/>
    </source>
</evidence>
<reference evidence="10" key="1">
    <citation type="submission" date="2014-01" db="EMBL/GenBank/DDBJ databases">
        <title>The Genome Sequence of Anopheles melas CM1001059_A (V2).</title>
        <authorList>
            <consortium name="The Broad Institute Genomics Platform"/>
            <person name="Neafsey D.E."/>
            <person name="Besansky N."/>
            <person name="Howell P."/>
            <person name="Walton C."/>
            <person name="Young S.K."/>
            <person name="Zeng Q."/>
            <person name="Gargeya S."/>
            <person name="Fitzgerald M."/>
            <person name="Haas B."/>
            <person name="Abouelleil A."/>
            <person name="Allen A.W."/>
            <person name="Alvarado L."/>
            <person name="Arachchi H.M."/>
            <person name="Berlin A.M."/>
            <person name="Chapman S.B."/>
            <person name="Gainer-Dewar J."/>
            <person name="Goldberg J."/>
            <person name="Griggs A."/>
            <person name="Gujja S."/>
            <person name="Hansen M."/>
            <person name="Howarth C."/>
            <person name="Imamovic A."/>
            <person name="Ireland A."/>
            <person name="Larimer J."/>
            <person name="McCowan C."/>
            <person name="Murphy C."/>
            <person name="Pearson M."/>
            <person name="Poon T.W."/>
            <person name="Priest M."/>
            <person name="Roberts A."/>
            <person name="Saif S."/>
            <person name="Shea T."/>
            <person name="Sisk P."/>
            <person name="Sykes S."/>
            <person name="Wortman J."/>
            <person name="Nusbaum C."/>
            <person name="Birren B."/>
        </authorList>
    </citation>
    <scope>NUCLEOTIDE SEQUENCE [LARGE SCALE GENOMIC DNA]</scope>
    <source>
        <strain evidence="10">CM1001059</strain>
    </source>
</reference>
<dbReference type="CDD" id="cd09141">
    <property type="entry name" value="PLDc_vPLD1_2_yPLD_like_2"/>
    <property type="match status" value="1"/>
</dbReference>
<dbReference type="GO" id="GO:0060627">
    <property type="term" value="P:regulation of vesicle-mediated transport"/>
    <property type="evidence" value="ECO:0007669"/>
    <property type="project" value="TreeGrafter"/>
</dbReference>
<name>A0A182UJG1_9DIPT</name>
<dbReference type="GO" id="GO:0006654">
    <property type="term" value="P:phosphatidic acid biosynthetic process"/>
    <property type="evidence" value="ECO:0007669"/>
    <property type="project" value="InterPro"/>
</dbReference>
<feature type="region of interest" description="Disordered" evidence="7">
    <location>
        <begin position="159"/>
        <end position="182"/>
    </location>
</feature>
<dbReference type="EnsemblMetazoa" id="AMEC021491-RA">
    <property type="protein sequence ID" value="AMEC021491-PA"/>
    <property type="gene ID" value="AMEC021491"/>
</dbReference>
<dbReference type="Pfam" id="PF13091">
    <property type="entry name" value="PLDc_2"/>
    <property type="match status" value="1"/>
</dbReference>
<keyword evidence="3" id="KW-0677">Repeat</keyword>
<feature type="domain" description="PLD phosphodiesterase" evidence="8">
    <location>
        <begin position="12"/>
        <end position="39"/>
    </location>
</feature>
<dbReference type="PIRSF" id="PIRSF009376">
    <property type="entry name" value="Phospholipase_D_euk"/>
    <property type="match status" value="1"/>
</dbReference>
<evidence type="ECO:0000256" key="1">
    <source>
        <dbReference type="ARBA" id="ARBA00000798"/>
    </source>
</evidence>
<dbReference type="PANTHER" id="PTHR18896">
    <property type="entry name" value="PHOSPHOLIPASE D"/>
    <property type="match status" value="1"/>
</dbReference>
<dbReference type="PANTHER" id="PTHR18896:SF76">
    <property type="entry name" value="PHOSPHOLIPASE"/>
    <property type="match status" value="1"/>
</dbReference>
<dbReference type="InterPro" id="IPR025202">
    <property type="entry name" value="PLD-like_dom"/>
</dbReference>
<dbReference type="AlphaFoldDB" id="A0A182UJG1"/>
<keyword evidence="10" id="KW-1185">Reference proteome</keyword>
<dbReference type="Pfam" id="PF00614">
    <property type="entry name" value="PLDc"/>
    <property type="match status" value="1"/>
</dbReference>
<evidence type="ECO:0000259" key="8">
    <source>
        <dbReference type="PROSITE" id="PS50035"/>
    </source>
</evidence>
<dbReference type="FunFam" id="3.30.870.10:FF:000011">
    <property type="entry name" value="Phospholipase"/>
    <property type="match status" value="1"/>
</dbReference>
<dbReference type="InterPro" id="IPR015679">
    <property type="entry name" value="PLipase_D_fam"/>
</dbReference>
<comment type="catalytic activity">
    <reaction evidence="1">
        <text>a 1,2-diacyl-sn-glycero-3-phosphocholine + H2O = a 1,2-diacyl-sn-glycero-3-phosphate + choline + H(+)</text>
        <dbReference type="Rhea" id="RHEA:14445"/>
        <dbReference type="ChEBI" id="CHEBI:15354"/>
        <dbReference type="ChEBI" id="CHEBI:15377"/>
        <dbReference type="ChEBI" id="CHEBI:15378"/>
        <dbReference type="ChEBI" id="CHEBI:57643"/>
        <dbReference type="ChEBI" id="CHEBI:58608"/>
        <dbReference type="EC" id="3.1.4.4"/>
    </reaction>
</comment>
<dbReference type="InterPro" id="IPR001736">
    <property type="entry name" value="PLipase_D/transphosphatidylase"/>
</dbReference>
<feature type="domain" description="PLD phosphodiesterase" evidence="8">
    <location>
        <begin position="530"/>
        <end position="557"/>
    </location>
</feature>
<dbReference type="EC" id="3.1.4.4" evidence="2"/>
<keyword evidence="4" id="KW-0378">Hydrolase</keyword>
<reference evidence="9" key="2">
    <citation type="submission" date="2020-05" db="UniProtKB">
        <authorList>
            <consortium name="EnsemblMetazoa"/>
        </authorList>
    </citation>
    <scope>IDENTIFICATION</scope>
    <source>
        <strain evidence="9">CM1001059</strain>
    </source>
</reference>
<feature type="region of interest" description="Disordered" evidence="7">
    <location>
        <begin position="204"/>
        <end position="234"/>
    </location>
</feature>
<evidence type="ECO:0000256" key="7">
    <source>
        <dbReference type="SAM" id="MobiDB-lite"/>
    </source>
</evidence>
<dbReference type="PROSITE" id="PS50035">
    <property type="entry name" value="PLD"/>
    <property type="match status" value="2"/>
</dbReference>
<dbReference type="GO" id="GO:0035556">
    <property type="term" value="P:intracellular signal transduction"/>
    <property type="evidence" value="ECO:0007669"/>
    <property type="project" value="InterPro"/>
</dbReference>
<evidence type="ECO:0000313" key="9">
    <source>
        <dbReference type="EnsemblMetazoa" id="AMEC021491-PA"/>
    </source>
</evidence>
<dbReference type="STRING" id="34690.A0A182UJG1"/>
<dbReference type="SMART" id="SM00155">
    <property type="entry name" value="PLDc"/>
    <property type="match status" value="2"/>
</dbReference>
<sequence length="717" mass="80412">MRHPDHARAGILFWAHHEKLVIIDQTYAFVGGIDLCYGRWDDYQHRLTDLGSISSSTNSSANNTTTRKPSTVVELDENGSVANLLKSSKNIAIATAVDRQAPASVAEKRADTTQPAAKEPVAANGKQKNPAEKNPEAPGAMGDPPDRVLQAAALALTDQLPLEERDELPENIKQNTPEMERRNIMGMIKDMGRDLKNRITLSEHLDHPQGTDALASGGATGGGSGVKSNVGSPIYLSEEERRKKQLYGGEKGAPLGDLASPQPFKNAAIFELDGQAKLWIGKDYINFIVKDFTNLDSPYADLVDRTTTVRMPWHDVATVVLGQAARDVARHFIERWNAVKLEKCRENANFPYLLPKSYNDIRIDSKFLNVPLHHVTCQVLRSASSWNCGFIEPDYVEQSIHEAYVQTISKAQHYIYIENQFFISMELGNSVVKNQISEYLFKRIVRAHREKKVFRVYVVMPLLPGFEGDVGGSSGISLRAITHWNYASISRGKSSLLERLRAAGIQKPCDYISFHSLRTNSTLNGMPVTELIYVHSKLLIADDKVVICGSANINDRSLLGKRDSEVCVMITDESFEEGRMNGESYPCGVYAGKLRKFLFREHLGLLEPDPKRAPVDVTDPVIHTFWNDVWRRTSRRNTLIYDEVFRCIPSDNVQSFAMMKRFLEDKSLLQSNPEGIQQAVERIEGYLVDLPLKFLCNEILTPPNTSKEGIMPTYMWT</sequence>
<proteinExistence type="predicted"/>
<evidence type="ECO:0000313" key="10">
    <source>
        <dbReference type="Proteomes" id="UP000075902"/>
    </source>
</evidence>
<dbReference type="Proteomes" id="UP000075902">
    <property type="component" value="Unassembled WGS sequence"/>
</dbReference>
<organism evidence="9 10">
    <name type="scientific">Anopheles melas</name>
    <dbReference type="NCBI Taxonomy" id="34690"/>
    <lineage>
        <taxon>Eukaryota</taxon>
        <taxon>Metazoa</taxon>
        <taxon>Ecdysozoa</taxon>
        <taxon>Arthropoda</taxon>
        <taxon>Hexapoda</taxon>
        <taxon>Insecta</taxon>
        <taxon>Pterygota</taxon>
        <taxon>Neoptera</taxon>
        <taxon>Endopterygota</taxon>
        <taxon>Diptera</taxon>
        <taxon>Nematocera</taxon>
        <taxon>Culicoidea</taxon>
        <taxon>Culicidae</taxon>
        <taxon>Anophelinae</taxon>
        <taxon>Anopheles</taxon>
    </lineage>
</organism>
<evidence type="ECO:0000256" key="2">
    <source>
        <dbReference type="ARBA" id="ARBA00012027"/>
    </source>
</evidence>
<dbReference type="SUPFAM" id="SSF56024">
    <property type="entry name" value="Phospholipase D/nuclease"/>
    <property type="match status" value="2"/>
</dbReference>
<dbReference type="InterPro" id="IPR016555">
    <property type="entry name" value="PLipase_D_euk"/>
</dbReference>
<accession>A0A182UJG1</accession>
<dbReference type="GO" id="GO:0009395">
    <property type="term" value="P:phospholipid catabolic process"/>
    <property type="evidence" value="ECO:0007669"/>
    <property type="project" value="TreeGrafter"/>
</dbReference>
<feature type="region of interest" description="Disordered" evidence="7">
    <location>
        <begin position="99"/>
        <end position="145"/>
    </location>
</feature>
<evidence type="ECO:0000256" key="6">
    <source>
        <dbReference type="ARBA" id="ARBA00023098"/>
    </source>
</evidence>
<dbReference type="VEuPathDB" id="VectorBase:AMEC021491"/>
<protein>
    <recommendedName>
        <fullName evidence="2">phospholipase D</fullName>
        <ecNumber evidence="2">3.1.4.4</ecNumber>
    </recommendedName>
</protein>
<evidence type="ECO:0000256" key="4">
    <source>
        <dbReference type="ARBA" id="ARBA00022801"/>
    </source>
</evidence>
<evidence type="ECO:0000256" key="5">
    <source>
        <dbReference type="ARBA" id="ARBA00022963"/>
    </source>
</evidence>
<keyword evidence="5" id="KW-0442">Lipid degradation</keyword>
<keyword evidence="6" id="KW-0443">Lipid metabolism</keyword>
<dbReference type="GO" id="GO:0004630">
    <property type="term" value="F:phospholipase D activity"/>
    <property type="evidence" value="ECO:0007669"/>
    <property type="project" value="UniProtKB-EC"/>
</dbReference>